<keyword evidence="2" id="KW-1185">Reference proteome</keyword>
<dbReference type="EMBL" id="JAOSHN010000001">
    <property type="protein sequence ID" value="MCU7377277.1"/>
    <property type="molecule type" value="Genomic_DNA"/>
</dbReference>
<sequence length="95" mass="10669">MAIKKISLKIKKHEEPDAIVGAWLTQKDLKEIEASVGEFIYASIGWSGSKSCRAKILGILPESEAGTVGLTEDRIYEGNFKEGETCRVWKHTIWF</sequence>
<evidence type="ECO:0000313" key="1">
    <source>
        <dbReference type="EMBL" id="MCU7377277.1"/>
    </source>
</evidence>
<proteinExistence type="predicted"/>
<reference evidence="1" key="1">
    <citation type="submission" date="2022-09" db="EMBL/GenBank/DDBJ databases">
        <title>Culturomic study of gut microbiota in children with autism spectrum disorder.</title>
        <authorList>
            <person name="Efimov B.A."/>
            <person name="Chaplin A.V."/>
            <person name="Sokolova S.R."/>
            <person name="Pikina A.P."/>
            <person name="Korzhanova M."/>
            <person name="Belova V."/>
            <person name="Korostin D."/>
        </authorList>
    </citation>
    <scope>NUCLEOTIDE SEQUENCE</scope>
    <source>
        <strain evidence="1">ASD5510</strain>
    </source>
</reference>
<dbReference type="Proteomes" id="UP001065549">
    <property type="component" value="Unassembled WGS sequence"/>
</dbReference>
<comment type="caution">
    <text evidence="1">The sequence shown here is derived from an EMBL/GenBank/DDBJ whole genome shotgun (WGS) entry which is preliminary data.</text>
</comment>
<dbReference type="AlphaFoldDB" id="A0A9J6QN17"/>
<organism evidence="1 2">
    <name type="scientific">Hominibacterium faecale</name>
    <dbReference type="NCBI Taxonomy" id="2839743"/>
    <lineage>
        <taxon>Bacteria</taxon>
        <taxon>Bacillati</taxon>
        <taxon>Bacillota</taxon>
        <taxon>Clostridia</taxon>
        <taxon>Peptostreptococcales</taxon>
        <taxon>Anaerovoracaceae</taxon>
        <taxon>Hominibacterium</taxon>
    </lineage>
</organism>
<protein>
    <submittedName>
        <fullName evidence="1">Uncharacterized protein</fullName>
    </submittedName>
</protein>
<gene>
    <name evidence="1" type="ORF">OBO34_02790</name>
</gene>
<accession>A0A9J6QN17</accession>
<evidence type="ECO:0000313" key="2">
    <source>
        <dbReference type="Proteomes" id="UP001065549"/>
    </source>
</evidence>
<name>A0A9J6QN17_9FIRM</name>
<dbReference type="RefSeq" id="WP_253020695.1">
    <property type="nucleotide sequence ID" value="NZ_JAJAGH010000010.1"/>
</dbReference>